<proteinExistence type="predicted"/>
<dbReference type="Proteomes" id="UP000051952">
    <property type="component" value="Unassembled WGS sequence"/>
</dbReference>
<accession>A0A0S4KLM9</accession>
<dbReference type="EMBL" id="CYKH01002046">
    <property type="protein sequence ID" value="CUI15318.1"/>
    <property type="molecule type" value="Genomic_DNA"/>
</dbReference>
<reference evidence="2" key="1">
    <citation type="submission" date="2015-09" db="EMBL/GenBank/DDBJ databases">
        <authorList>
            <consortium name="Pathogen Informatics"/>
        </authorList>
    </citation>
    <scope>NUCLEOTIDE SEQUENCE [LARGE SCALE GENOMIC DNA]</scope>
    <source>
        <strain evidence="2">Lake Konstanz</strain>
    </source>
</reference>
<evidence type="ECO:0000313" key="2">
    <source>
        <dbReference type="Proteomes" id="UP000051952"/>
    </source>
</evidence>
<name>A0A0S4KLM9_BODSA</name>
<gene>
    <name evidence="1" type="ORF">BSAL_37760</name>
</gene>
<dbReference type="VEuPathDB" id="TriTrypDB:BSAL_37760"/>
<organism evidence="1 2">
    <name type="scientific">Bodo saltans</name>
    <name type="common">Flagellated protozoan</name>
    <dbReference type="NCBI Taxonomy" id="75058"/>
    <lineage>
        <taxon>Eukaryota</taxon>
        <taxon>Discoba</taxon>
        <taxon>Euglenozoa</taxon>
        <taxon>Kinetoplastea</taxon>
        <taxon>Metakinetoplastina</taxon>
        <taxon>Eubodonida</taxon>
        <taxon>Bodonidae</taxon>
        <taxon>Bodo</taxon>
    </lineage>
</organism>
<keyword evidence="2" id="KW-1185">Reference proteome</keyword>
<sequence>MVAWMGRCIPIIAPGGGCDDRGAQQKYLIDVYCILPSDVHQMDGITAFIQGTTSPHDHFMDRPHFSSNVSGVGISCRVPHRSTESSSLWEAVRCWTSVFEAFSLHCPSCPPGWIMESQGINVPVLIVCVMISAALPNCSLHLACVTSGASSQMNYLCSLMRRLELATAGNVRSVGYTNADRRLMPATVSTSSGTTCRAGTLTVCARSGEVAFVGDLDRYSPSVLRLLRMNMLRTSLSGVPASKEGEERGVSSNCTTPSSIAFVGGRASSSSRETCVEEYLADCDLLTGFSRPPPAAMVCQQLSAFYQQQRAKSDEASSSSSHDSSVDSSWQILSMLLHPDVTSLFTLPELSPGATLLLDRYFVTHCTSSCNRNSAMSTLVKIASAHATFRTAWNLLATQHEQRTLAGKLLQLQQDLRSALEAAEVLSVDAFFAICSVRECSQRIHGHSEHHTGNDGSNGVVFTAPSPADVVLPQSTSRLMQEVIDAAHQVHNDLRTSSSPVAEASLHNWWLQSYVDGIVSC</sequence>
<dbReference type="AlphaFoldDB" id="A0A0S4KLM9"/>
<evidence type="ECO:0000313" key="1">
    <source>
        <dbReference type="EMBL" id="CUI15318.1"/>
    </source>
</evidence>
<protein>
    <submittedName>
        <fullName evidence="1">Uncharacterized protein</fullName>
    </submittedName>
</protein>